<comment type="catalytic activity">
    <reaction evidence="5">
        <text>L-glutaminyl-[peptide chain release factor] + S-adenosyl-L-methionine = N(5)-methyl-L-glutaminyl-[peptide chain release factor] + S-adenosyl-L-homocysteine + H(+)</text>
        <dbReference type="Rhea" id="RHEA:42896"/>
        <dbReference type="Rhea" id="RHEA-COMP:10271"/>
        <dbReference type="Rhea" id="RHEA-COMP:10272"/>
        <dbReference type="ChEBI" id="CHEBI:15378"/>
        <dbReference type="ChEBI" id="CHEBI:30011"/>
        <dbReference type="ChEBI" id="CHEBI:57856"/>
        <dbReference type="ChEBI" id="CHEBI:59789"/>
        <dbReference type="ChEBI" id="CHEBI:61891"/>
        <dbReference type="EC" id="2.1.1.297"/>
    </reaction>
</comment>
<evidence type="ECO:0000256" key="1">
    <source>
        <dbReference type="ARBA" id="ARBA00012771"/>
    </source>
</evidence>
<evidence type="ECO:0000256" key="2">
    <source>
        <dbReference type="ARBA" id="ARBA00022603"/>
    </source>
</evidence>
<dbReference type="CDD" id="cd02440">
    <property type="entry name" value="AdoMet_MTases"/>
    <property type="match status" value="1"/>
</dbReference>
<dbReference type="Proteomes" id="UP001193389">
    <property type="component" value="Chromosome"/>
</dbReference>
<dbReference type="PANTHER" id="PTHR18895">
    <property type="entry name" value="HEMK METHYLTRANSFERASE"/>
    <property type="match status" value="1"/>
</dbReference>
<dbReference type="Gene3D" id="3.40.50.150">
    <property type="entry name" value="Vaccinia Virus protein VP39"/>
    <property type="match status" value="1"/>
</dbReference>
<name>A0A5K7SFZ3_9BACT</name>
<keyword evidence="8" id="KW-1185">Reference proteome</keyword>
<dbReference type="NCBIfam" id="TIGR00536">
    <property type="entry name" value="hemK_fam"/>
    <property type="match status" value="1"/>
</dbReference>
<dbReference type="Pfam" id="PF05175">
    <property type="entry name" value="MTS"/>
    <property type="match status" value="1"/>
</dbReference>
<dbReference type="InterPro" id="IPR004556">
    <property type="entry name" value="HemK-like"/>
</dbReference>
<dbReference type="PANTHER" id="PTHR18895:SF74">
    <property type="entry name" value="MTRF1L RELEASE FACTOR GLUTAMINE METHYLTRANSFERASE"/>
    <property type="match status" value="1"/>
</dbReference>
<feature type="domain" description="Methyltransferase small" evidence="6">
    <location>
        <begin position="115"/>
        <end position="219"/>
    </location>
</feature>
<evidence type="ECO:0000313" key="7">
    <source>
        <dbReference type="EMBL" id="BBE20552.1"/>
    </source>
</evidence>
<dbReference type="GO" id="GO:0102559">
    <property type="term" value="F:peptide chain release factor N(5)-glutamine methyltransferase activity"/>
    <property type="evidence" value="ECO:0007669"/>
    <property type="project" value="UniProtKB-EC"/>
</dbReference>
<dbReference type="RefSeq" id="WP_318348694.1">
    <property type="nucleotide sequence ID" value="NZ_AP018694.1"/>
</dbReference>
<accession>A0A5K7SFZ3</accession>
<dbReference type="KEGG" id="anf:AQPE_4746"/>
<sequence>MKQEVLFQKYLTELESQLSILTDKSEENALNTLYALWHTVAGNRVSPIKAIKLDLPILEPNQISDLDELIKCRLQGVPLAHLTERQNFMGLDYIVNKGLYIPRKETELLAETAIKLVLKDYSTQSKVSVIDLCTGIGTVALAIANYCKDTIILGSDIYKPAIEAAIINAKHFKLESRVSFYNSDMFDPFESMEIKNKVDIIVSAPPYISTVKVKQMAKEIAEHEPSEAFDAGPFGLSIFNKLISISPEYLCNNGYLIFECGLGQGEYLGKKLRSNVNYGEVTEICDEHGNIRVLKARRVSANR</sequence>
<dbReference type="InterPro" id="IPR050320">
    <property type="entry name" value="N5-glutamine_MTase"/>
</dbReference>
<evidence type="ECO:0000256" key="3">
    <source>
        <dbReference type="ARBA" id="ARBA00022679"/>
    </source>
</evidence>
<keyword evidence="2 7" id="KW-0489">Methyltransferase</keyword>
<dbReference type="GO" id="GO:0032259">
    <property type="term" value="P:methylation"/>
    <property type="evidence" value="ECO:0007669"/>
    <property type="project" value="UniProtKB-KW"/>
</dbReference>
<gene>
    <name evidence="7" type="ORF">AQPE_4746</name>
</gene>
<dbReference type="InterPro" id="IPR029063">
    <property type="entry name" value="SAM-dependent_MTases_sf"/>
</dbReference>
<dbReference type="InterPro" id="IPR007848">
    <property type="entry name" value="Small_mtfrase_dom"/>
</dbReference>
<evidence type="ECO:0000259" key="6">
    <source>
        <dbReference type="Pfam" id="PF05175"/>
    </source>
</evidence>
<proteinExistence type="predicted"/>
<protein>
    <recommendedName>
        <fullName evidence="1">peptide chain release factor N(5)-glutamine methyltransferase</fullName>
        <ecNumber evidence="1">2.1.1.297</ecNumber>
    </recommendedName>
</protein>
<keyword evidence="4" id="KW-0949">S-adenosyl-L-methionine</keyword>
<dbReference type="Gene3D" id="1.10.8.10">
    <property type="entry name" value="DNA helicase RuvA subunit, C-terminal domain"/>
    <property type="match status" value="1"/>
</dbReference>
<evidence type="ECO:0000256" key="5">
    <source>
        <dbReference type="ARBA" id="ARBA00048391"/>
    </source>
</evidence>
<dbReference type="AlphaFoldDB" id="A0A5K7SFZ3"/>
<organism evidence="7 8">
    <name type="scientific">Aquipluma nitroreducens</name>
    <dbReference type="NCBI Taxonomy" id="2010828"/>
    <lineage>
        <taxon>Bacteria</taxon>
        <taxon>Pseudomonadati</taxon>
        <taxon>Bacteroidota</taxon>
        <taxon>Bacteroidia</taxon>
        <taxon>Marinilabiliales</taxon>
        <taxon>Prolixibacteraceae</taxon>
        <taxon>Aquipluma</taxon>
    </lineage>
</organism>
<reference evidence="7" key="1">
    <citation type="journal article" date="2020" name="Int. J. Syst. Evol. Microbiol.">
        <title>Aquipluma nitroreducens gen. nov. sp. nov., a novel facultatively anaerobic bacterium isolated from a freshwater lake.</title>
        <authorList>
            <person name="Watanabe M."/>
            <person name="Kojima H."/>
            <person name="Fukui M."/>
        </authorList>
    </citation>
    <scope>NUCLEOTIDE SEQUENCE</scope>
    <source>
        <strain evidence="7">MeG22</strain>
    </source>
</reference>
<dbReference type="EC" id="2.1.1.297" evidence="1"/>
<evidence type="ECO:0000313" key="8">
    <source>
        <dbReference type="Proteomes" id="UP001193389"/>
    </source>
</evidence>
<dbReference type="EMBL" id="AP018694">
    <property type="protein sequence ID" value="BBE20552.1"/>
    <property type="molecule type" value="Genomic_DNA"/>
</dbReference>
<dbReference type="SUPFAM" id="SSF53335">
    <property type="entry name" value="S-adenosyl-L-methionine-dependent methyltransferases"/>
    <property type="match status" value="1"/>
</dbReference>
<keyword evidence="3" id="KW-0808">Transferase</keyword>
<evidence type="ECO:0000256" key="4">
    <source>
        <dbReference type="ARBA" id="ARBA00022691"/>
    </source>
</evidence>